<reference evidence="4 5" key="1">
    <citation type="submission" date="2020-03" db="EMBL/GenBank/DDBJ databases">
        <title>Genome sequence of Toxoplasma gondii RH-88 strain.</title>
        <authorList>
            <person name="Lorenzi H.A."/>
            <person name="Venepally P."/>
            <person name="Rozenberg A."/>
            <person name="Sibley D."/>
        </authorList>
    </citation>
    <scope>NUCLEOTIDE SEQUENCE [LARGE SCALE GENOMIC DNA]</scope>
    <source>
        <strain evidence="4 5">RH-88</strain>
    </source>
</reference>
<gene>
    <name evidence="4" type="ORF">TGRH88_005460</name>
</gene>
<feature type="region of interest" description="Disordered" evidence="1">
    <location>
        <begin position="839"/>
        <end position="865"/>
    </location>
</feature>
<keyword evidence="2" id="KW-1133">Transmembrane helix</keyword>
<feature type="compositionally biased region" description="Basic and acidic residues" evidence="1">
    <location>
        <begin position="571"/>
        <end position="587"/>
    </location>
</feature>
<feature type="compositionally biased region" description="Basic and acidic residues" evidence="1">
    <location>
        <begin position="1000"/>
        <end position="1016"/>
    </location>
</feature>
<dbReference type="SUPFAM" id="SSF56300">
    <property type="entry name" value="Metallo-dependent phosphatases"/>
    <property type="match status" value="1"/>
</dbReference>
<feature type="region of interest" description="Disordered" evidence="1">
    <location>
        <begin position="83"/>
        <end position="106"/>
    </location>
</feature>
<feature type="region of interest" description="Disordered" evidence="1">
    <location>
        <begin position="558"/>
        <end position="602"/>
    </location>
</feature>
<feature type="region of interest" description="Disordered" evidence="1">
    <location>
        <begin position="995"/>
        <end position="1044"/>
    </location>
</feature>
<feature type="compositionally biased region" description="Basic and acidic residues" evidence="1">
    <location>
        <begin position="87"/>
        <end position="97"/>
    </location>
</feature>
<organism evidence="4 5">
    <name type="scientific">Toxoplasma gondii</name>
    <dbReference type="NCBI Taxonomy" id="5811"/>
    <lineage>
        <taxon>Eukaryota</taxon>
        <taxon>Sar</taxon>
        <taxon>Alveolata</taxon>
        <taxon>Apicomplexa</taxon>
        <taxon>Conoidasida</taxon>
        <taxon>Coccidia</taxon>
        <taxon>Eucoccidiorida</taxon>
        <taxon>Eimeriorina</taxon>
        <taxon>Sarcocystidae</taxon>
        <taxon>Toxoplasma</taxon>
    </lineage>
</organism>
<keyword evidence="5" id="KW-1185">Reference proteome</keyword>
<dbReference type="PANTHER" id="PTHR33987:SF1">
    <property type="entry name" value="CALCINEURIN-LIKE METALLO-PHOSPHOESTERASE SUPERFAMILY PROTEIN"/>
    <property type="match status" value="1"/>
</dbReference>
<evidence type="ECO:0000256" key="1">
    <source>
        <dbReference type="SAM" id="MobiDB-lite"/>
    </source>
</evidence>
<dbReference type="AlphaFoldDB" id="A0A7J6KF80"/>
<dbReference type="InterPro" id="IPR018946">
    <property type="entry name" value="PhoD-like_MPP"/>
</dbReference>
<dbReference type="Gene3D" id="3.60.21.70">
    <property type="entry name" value="PhoD-like phosphatase"/>
    <property type="match status" value="1"/>
</dbReference>
<comment type="caution">
    <text evidence="4">The sequence shown here is derived from an EMBL/GenBank/DDBJ whole genome shotgun (WGS) entry which is preliminary data.</text>
</comment>
<feature type="region of interest" description="Disordered" evidence="1">
    <location>
        <begin position="1059"/>
        <end position="1088"/>
    </location>
</feature>
<feature type="transmembrane region" description="Helical" evidence="2">
    <location>
        <begin position="1170"/>
        <end position="1191"/>
    </location>
</feature>
<dbReference type="InterPro" id="IPR038607">
    <property type="entry name" value="PhoD-like_sf"/>
</dbReference>
<feature type="compositionally biased region" description="Basic and acidic residues" evidence="1">
    <location>
        <begin position="1059"/>
        <end position="1074"/>
    </location>
</feature>
<dbReference type="VEuPathDB" id="ToxoDB:TGME49_252380"/>
<accession>A0A7J6KF80</accession>
<feature type="compositionally biased region" description="Basic residues" evidence="1">
    <location>
        <begin position="680"/>
        <end position="689"/>
    </location>
</feature>
<dbReference type="Pfam" id="PF09423">
    <property type="entry name" value="PhoD"/>
    <property type="match status" value="1"/>
</dbReference>
<dbReference type="PANTHER" id="PTHR33987">
    <property type="entry name" value="CALCINEURIN-LIKE METALLO-PHOSPHOESTERASE SUPERFAMILY PROTEIN"/>
    <property type="match status" value="1"/>
</dbReference>
<feature type="region of interest" description="Disordered" evidence="1">
    <location>
        <begin position="673"/>
        <end position="721"/>
    </location>
</feature>
<dbReference type="EMBL" id="JAAUHK010000188">
    <property type="protein sequence ID" value="KAF4645442.1"/>
    <property type="molecule type" value="Genomic_DNA"/>
</dbReference>
<evidence type="ECO:0000259" key="3">
    <source>
        <dbReference type="Pfam" id="PF09423"/>
    </source>
</evidence>
<evidence type="ECO:0000313" key="5">
    <source>
        <dbReference type="Proteomes" id="UP000557509"/>
    </source>
</evidence>
<keyword evidence="2" id="KW-0472">Membrane</keyword>
<feature type="compositionally biased region" description="Acidic residues" evidence="1">
    <location>
        <begin position="696"/>
        <end position="705"/>
    </location>
</feature>
<proteinExistence type="predicted"/>
<dbReference type="CDD" id="cd07389">
    <property type="entry name" value="MPP_PhoD"/>
    <property type="match status" value="1"/>
</dbReference>
<evidence type="ECO:0000313" key="4">
    <source>
        <dbReference type="EMBL" id="KAF4645442.1"/>
    </source>
</evidence>
<sequence length="1269" mass="141275">MTSRVRWRQREGDAFFILEAREGENNNLSAFELLDMPPPCVSAPSRRAGDDLPPQRKASRLSSLLLLFLLTLHFSPVAVESVSTRGGDSREAEESRTEAGPVAEAQSGFVTLQEAEKGGRQAFNPSVYTPEKIRISRRGPIRFMFGSCNLQPIGGEWQVAEEDRHMWSFITRQKPDLFALLGDNVYAHNFRHLGLANSIRWNWKNLSWSELTRRRIEVARAFHRPSTLDEVRQAFHNQTSHRPYQEFLDTGVHVIGTYDDHDLGDDNPSRVHSLKYEARDIVLDFFNVSKNSPRRSVFWDGAFSSHKIQLDDGFAFRVILLDVRFNRDPWASLPHGDILGSQQWRWLKEELRKSKEEGDAVTFIASSIQVLPSPFVATEAWSIFPDARRRLLNLIMSSGVQIPVLLSGDVHFAEMNRVLCRPLSIGGAATPAKQTGGPGAAPSVPAQCLSPSPWQQVALLLWRLDRQSEDAERHAAASDTLGVDVAFAGPSRPPEASLEFQENRSLTAWRSPGLLARLFPSLSFLSTFVFMNLFAPSAATTFSLFSASHPADEYLPVVQRPETRRKGRSGAQERDKFRDAGDLEGRSGRRAGRERRGVELNEVTSSGLTHGVEETFLTAAAPARLAEWGLRRLFPRTSTSRDDFYGERLVYTRRNVGDVQLVRNPLSLLRAGAAEAERRTNKKAKKKEHEKKDTEEATDPQAEEAEERKEQRGPASETGGLEEARAAYSELLSAVSCGEGDEERLSPSVLEKVGRFFAGSPGRFHMLLSLYQQLLAVHDRPQRQEREKTKLNISPRKAWGACSQGEASALAHLSQRERDENAGLRRSVWCWEDEEEEKEKSGESDRAKTERGESESDTVEYGNRPNVPYPLLRNDSFFSLLLTVESLLHTSLQRLSRSVSSSSFSSSFFSSSSSSSSSVFPSSSWTEELASFCELSRSPSREAVGGMLRFLNRENVDLSGRDPSDALRKRRLLHWASVARDETQQICSALAAVFPTGEEPGEKQRGSTQENHLREEDMQETAQASGGSSRKAKHGSREEKVEREKEALRALSQVAWKSSMDEEKVAGKAEKAGEAEEAGEAGGASDRFADEGVSCRNVEEILSARAWISVQIFALPFGDLVLESFISPFAFAQSRRRLETELEEEMGEAADARRVRWICDPPEGPDPTPVYVAVAVLLLLVLFAAFSTLILRALWSCCACACAFACVRQSAKSAERGEGENRLKTRGEEEARVRGSVALSTSRETGCRLSSGTLVLFVSESQPLVATQT</sequence>
<dbReference type="InterPro" id="IPR029052">
    <property type="entry name" value="Metallo-depent_PP-like"/>
</dbReference>
<feature type="compositionally biased region" description="Basic and acidic residues" evidence="1">
    <location>
        <begin position="1035"/>
        <end position="1044"/>
    </location>
</feature>
<protein>
    <recommendedName>
        <fullName evidence="3">PhoD-like phosphatase metallophosphatase domain-containing protein</fullName>
    </recommendedName>
</protein>
<evidence type="ECO:0000256" key="2">
    <source>
        <dbReference type="SAM" id="Phobius"/>
    </source>
</evidence>
<feature type="domain" description="PhoD-like phosphatase metallophosphatase" evidence="3">
    <location>
        <begin position="166"/>
        <end position="418"/>
    </location>
</feature>
<feature type="compositionally biased region" description="Basic and acidic residues" evidence="1">
    <location>
        <begin position="839"/>
        <end position="854"/>
    </location>
</feature>
<name>A0A7J6KF80_TOXGO</name>
<dbReference type="Proteomes" id="UP000557509">
    <property type="component" value="Unassembled WGS sequence"/>
</dbReference>
<keyword evidence="2" id="KW-0812">Transmembrane</keyword>